<comment type="caution">
    <text evidence="2">The sequence shown here is derived from an EMBL/GenBank/DDBJ whole genome shotgun (WGS) entry which is preliminary data.</text>
</comment>
<dbReference type="SMART" id="SM00100">
    <property type="entry name" value="cNMP"/>
    <property type="match status" value="1"/>
</dbReference>
<dbReference type="Gene3D" id="2.60.120.10">
    <property type="entry name" value="Jelly Rolls"/>
    <property type="match status" value="1"/>
</dbReference>
<gene>
    <name evidence="2" type="ORF">MRX98_02845</name>
</gene>
<dbReference type="EMBL" id="JALJRB010000002">
    <property type="protein sequence ID" value="MCJ8499499.1"/>
    <property type="molecule type" value="Genomic_DNA"/>
</dbReference>
<accession>A0AA41UHY6</accession>
<evidence type="ECO:0000313" key="2">
    <source>
        <dbReference type="EMBL" id="MCJ8499499.1"/>
    </source>
</evidence>
<organism evidence="2 3">
    <name type="scientific">Desulfatitalea alkaliphila</name>
    <dbReference type="NCBI Taxonomy" id="2929485"/>
    <lineage>
        <taxon>Bacteria</taxon>
        <taxon>Pseudomonadati</taxon>
        <taxon>Thermodesulfobacteriota</taxon>
        <taxon>Desulfobacteria</taxon>
        <taxon>Desulfobacterales</taxon>
        <taxon>Desulfosarcinaceae</taxon>
        <taxon>Desulfatitalea</taxon>
    </lineage>
</organism>
<dbReference type="InterPro" id="IPR000595">
    <property type="entry name" value="cNMP-bd_dom"/>
</dbReference>
<dbReference type="InterPro" id="IPR014710">
    <property type="entry name" value="RmlC-like_jellyroll"/>
</dbReference>
<keyword evidence="3" id="KW-1185">Reference proteome</keyword>
<dbReference type="RefSeq" id="WP_246902849.1">
    <property type="nucleotide sequence ID" value="NZ_JALJRB010000002.1"/>
</dbReference>
<dbReference type="CDD" id="cd00038">
    <property type="entry name" value="CAP_ED"/>
    <property type="match status" value="1"/>
</dbReference>
<protein>
    <submittedName>
        <fullName evidence="2">Cyclic nucleotide-binding domain-containing protein</fullName>
    </submittedName>
</protein>
<evidence type="ECO:0000259" key="1">
    <source>
        <dbReference type="PROSITE" id="PS50042"/>
    </source>
</evidence>
<dbReference type="Proteomes" id="UP001165427">
    <property type="component" value="Unassembled WGS sequence"/>
</dbReference>
<sequence length="340" mass="38091">MNDDDGAKQQAVKALLKAGRKDKALDLLFEAAMAHARAHAFAKAEALRDRMYEVDSFALSQITSLNALIEDKKSKALTPALRQRWDRFFKGLSAEEANAFFFGLQTIIPGPDETLLQQGRANDRLYLINEGQVQLFHDNGNKRLFIKSLGPGDTVGEDTFFSVNVCTFSAVCLGNTALSYLDRSRLAAFKHEFPLMGKKLKAVCEVGRGIFSWLRQKGLDRRRHKRIHFSTKAVFQVLPMDDRERPGSPVTAEIWDISKSGLSFYFHAKNAQAMRRLIGRTLQVRFKVPLGERPKTVTLIGLVQGVQSHPLDEYSVHLKLQRNLSDDAIKTISAIAAGMD</sequence>
<name>A0AA41UHY6_9BACT</name>
<dbReference type="SUPFAM" id="SSF51206">
    <property type="entry name" value="cAMP-binding domain-like"/>
    <property type="match status" value="1"/>
</dbReference>
<dbReference type="InterPro" id="IPR018490">
    <property type="entry name" value="cNMP-bd_dom_sf"/>
</dbReference>
<dbReference type="Pfam" id="PF00027">
    <property type="entry name" value="cNMP_binding"/>
    <property type="match status" value="1"/>
</dbReference>
<reference evidence="2" key="1">
    <citation type="submission" date="2022-04" db="EMBL/GenBank/DDBJ databases">
        <title>Desulfatitalea alkaliphila sp. nov., a novel anaerobic sulfate-reducing bacterium isolated from terrestrial mud volcano, Taman Peninsula, Russia.</title>
        <authorList>
            <person name="Khomyakova M.A."/>
            <person name="Merkel A.Y."/>
            <person name="Slobodkin A.I."/>
        </authorList>
    </citation>
    <scope>NUCLEOTIDE SEQUENCE</scope>
    <source>
        <strain evidence="2">M08but</strain>
    </source>
</reference>
<dbReference type="AlphaFoldDB" id="A0AA41UHY6"/>
<proteinExistence type="predicted"/>
<feature type="domain" description="Cyclic nucleotide-binding" evidence="1">
    <location>
        <begin position="88"/>
        <end position="186"/>
    </location>
</feature>
<evidence type="ECO:0000313" key="3">
    <source>
        <dbReference type="Proteomes" id="UP001165427"/>
    </source>
</evidence>
<dbReference type="PROSITE" id="PS50042">
    <property type="entry name" value="CNMP_BINDING_3"/>
    <property type="match status" value="1"/>
</dbReference>